<dbReference type="AlphaFoldDB" id="A0A812QFS9"/>
<dbReference type="EMBL" id="CAJNDS010002225">
    <property type="protein sequence ID" value="CAE7381956.1"/>
    <property type="molecule type" value="Genomic_DNA"/>
</dbReference>
<protein>
    <submittedName>
        <fullName evidence="1">Uncharacterized protein</fullName>
    </submittedName>
</protein>
<comment type="caution">
    <text evidence="1">The sequence shown here is derived from an EMBL/GenBank/DDBJ whole genome shotgun (WGS) entry which is preliminary data.</text>
</comment>
<name>A0A812QFS9_9DINO</name>
<dbReference type="Proteomes" id="UP000604046">
    <property type="component" value="Unassembled WGS sequence"/>
</dbReference>
<gene>
    <name evidence="1" type="ORF">SNAT2548_LOCUS20848</name>
</gene>
<keyword evidence="2" id="KW-1185">Reference proteome</keyword>
<accession>A0A812QFS9</accession>
<sequence length="141" mass="16341">MLYLAKLWPQALLQEILLRSQHIYLLKRPANLPVFMSSKRHAGQLIQAHSSKLWRDTDPKCVRNCRMRMSRWCMRFWIGVERRCCNVQARLRLFSIVSKICIQPGSQAGTSTHVKECSVAKVNPGVWNLDVNAGDQHLWRG</sequence>
<organism evidence="1 2">
    <name type="scientific">Symbiodinium natans</name>
    <dbReference type="NCBI Taxonomy" id="878477"/>
    <lineage>
        <taxon>Eukaryota</taxon>
        <taxon>Sar</taxon>
        <taxon>Alveolata</taxon>
        <taxon>Dinophyceae</taxon>
        <taxon>Suessiales</taxon>
        <taxon>Symbiodiniaceae</taxon>
        <taxon>Symbiodinium</taxon>
    </lineage>
</organism>
<evidence type="ECO:0000313" key="1">
    <source>
        <dbReference type="EMBL" id="CAE7381956.1"/>
    </source>
</evidence>
<reference evidence="1" key="1">
    <citation type="submission" date="2021-02" db="EMBL/GenBank/DDBJ databases">
        <authorList>
            <person name="Dougan E. K."/>
            <person name="Rhodes N."/>
            <person name="Thang M."/>
            <person name="Chan C."/>
        </authorList>
    </citation>
    <scope>NUCLEOTIDE SEQUENCE</scope>
</reference>
<evidence type="ECO:0000313" key="2">
    <source>
        <dbReference type="Proteomes" id="UP000604046"/>
    </source>
</evidence>
<proteinExistence type="predicted"/>